<gene>
    <name evidence="6" type="ORF">GA0070618_0797</name>
</gene>
<dbReference type="PROSITE" id="PS51173">
    <property type="entry name" value="CBM2"/>
    <property type="match status" value="1"/>
</dbReference>
<proteinExistence type="inferred from homology"/>
<dbReference type="OrthoDB" id="2557744at2"/>
<organism evidence="6 7">
    <name type="scientific">Micromonospora echinospora</name>
    <name type="common">Micromonospora purpurea</name>
    <dbReference type="NCBI Taxonomy" id="1877"/>
    <lineage>
        <taxon>Bacteria</taxon>
        <taxon>Bacillati</taxon>
        <taxon>Actinomycetota</taxon>
        <taxon>Actinomycetes</taxon>
        <taxon>Micromonosporales</taxon>
        <taxon>Micromonosporaceae</taxon>
        <taxon>Micromonospora</taxon>
    </lineage>
</organism>
<evidence type="ECO:0000313" key="7">
    <source>
        <dbReference type="Proteomes" id="UP000198253"/>
    </source>
</evidence>
<dbReference type="GO" id="GO:0000272">
    <property type="term" value="P:polysaccharide catabolic process"/>
    <property type="evidence" value="ECO:0007669"/>
    <property type="project" value="UniProtKB-KW"/>
</dbReference>
<keyword evidence="2" id="KW-0624">Polysaccharide degradation</keyword>
<feature type="chain" id="PRO_5039090176" evidence="4">
    <location>
        <begin position="26"/>
        <end position="382"/>
    </location>
</feature>
<dbReference type="PANTHER" id="PTHR34002">
    <property type="entry name" value="BLR1656 PROTEIN"/>
    <property type="match status" value="1"/>
</dbReference>
<dbReference type="PANTHER" id="PTHR34002:SF9">
    <property type="entry name" value="XYLOGLUCAN-SPECIFIC ENDO-BETA-1,4-GLUCANASE A"/>
    <property type="match status" value="1"/>
</dbReference>
<dbReference type="SMART" id="SM00637">
    <property type="entry name" value="CBD_II"/>
    <property type="match status" value="1"/>
</dbReference>
<dbReference type="InParanoid" id="A0A1C4UZQ0"/>
<accession>A0A1C4UZQ0</accession>
<dbReference type="InterPro" id="IPR013319">
    <property type="entry name" value="GH11/12"/>
</dbReference>
<dbReference type="SUPFAM" id="SSF49384">
    <property type="entry name" value="Carbohydrate-binding domain"/>
    <property type="match status" value="1"/>
</dbReference>
<dbReference type="Gene3D" id="2.60.40.290">
    <property type="match status" value="1"/>
</dbReference>
<feature type="signal peptide" evidence="4">
    <location>
        <begin position="1"/>
        <end position="25"/>
    </location>
</feature>
<dbReference type="SUPFAM" id="SSF49899">
    <property type="entry name" value="Concanavalin A-like lectins/glucanases"/>
    <property type="match status" value="1"/>
</dbReference>
<keyword evidence="2" id="KW-0378">Hydrolase</keyword>
<keyword evidence="2" id="KW-0119">Carbohydrate metabolism</keyword>
<dbReference type="GO" id="GO:0008810">
    <property type="term" value="F:cellulase activity"/>
    <property type="evidence" value="ECO:0007669"/>
    <property type="project" value="InterPro"/>
</dbReference>
<dbReference type="InterPro" id="IPR008965">
    <property type="entry name" value="CBM2/CBM3_carb-bd_dom_sf"/>
</dbReference>
<dbReference type="RefSeq" id="WP_088980409.1">
    <property type="nucleotide sequence ID" value="NZ_LT607413.1"/>
</dbReference>
<dbReference type="Pfam" id="PF00553">
    <property type="entry name" value="CBM_2"/>
    <property type="match status" value="1"/>
</dbReference>
<feature type="compositionally biased region" description="Pro residues" evidence="3">
    <location>
        <begin position="260"/>
        <end position="275"/>
    </location>
</feature>
<dbReference type="GO" id="GO:0030247">
    <property type="term" value="F:polysaccharide binding"/>
    <property type="evidence" value="ECO:0007669"/>
    <property type="project" value="UniProtKB-UniRule"/>
</dbReference>
<dbReference type="Pfam" id="PF01670">
    <property type="entry name" value="Glyco_hydro_12"/>
    <property type="match status" value="1"/>
</dbReference>
<dbReference type="InterPro" id="IPR013320">
    <property type="entry name" value="ConA-like_dom_sf"/>
</dbReference>
<dbReference type="InterPro" id="IPR001919">
    <property type="entry name" value="CBD2"/>
</dbReference>
<dbReference type="InterPro" id="IPR002594">
    <property type="entry name" value="GH12"/>
</dbReference>
<dbReference type="Proteomes" id="UP000198253">
    <property type="component" value="Chromosome I"/>
</dbReference>
<dbReference type="AlphaFoldDB" id="A0A1C4UZQ0"/>
<evidence type="ECO:0000256" key="2">
    <source>
        <dbReference type="RuleBase" id="RU361163"/>
    </source>
</evidence>
<reference evidence="7" key="1">
    <citation type="submission" date="2016-06" db="EMBL/GenBank/DDBJ databases">
        <authorList>
            <person name="Varghese N."/>
            <person name="Submissions Spin"/>
        </authorList>
    </citation>
    <scope>NUCLEOTIDE SEQUENCE [LARGE SCALE GENOMIC DNA]</scope>
    <source>
        <strain evidence="7">DSM 43816</strain>
    </source>
</reference>
<feature type="domain" description="CBM2" evidence="5">
    <location>
        <begin position="272"/>
        <end position="382"/>
    </location>
</feature>
<keyword evidence="2" id="KW-0326">Glycosidase</keyword>
<comment type="similarity">
    <text evidence="1 2">Belongs to the glycosyl hydrolase 12 (cellulase H) family.</text>
</comment>
<evidence type="ECO:0000256" key="4">
    <source>
        <dbReference type="SAM" id="SignalP"/>
    </source>
</evidence>
<name>A0A1C4UZQ0_MICEC</name>
<keyword evidence="7" id="KW-1185">Reference proteome</keyword>
<keyword evidence="4" id="KW-0732">Signal</keyword>
<evidence type="ECO:0000259" key="5">
    <source>
        <dbReference type="PROSITE" id="PS51173"/>
    </source>
</evidence>
<evidence type="ECO:0000256" key="3">
    <source>
        <dbReference type="SAM" id="MobiDB-lite"/>
    </source>
</evidence>
<dbReference type="Gene3D" id="2.60.120.180">
    <property type="match status" value="1"/>
</dbReference>
<feature type="region of interest" description="Disordered" evidence="3">
    <location>
        <begin position="254"/>
        <end position="275"/>
    </location>
</feature>
<protein>
    <submittedName>
        <fullName evidence="6">Cellulase/cellobiase CelA1</fullName>
    </submittedName>
</protein>
<dbReference type="InterPro" id="IPR012291">
    <property type="entry name" value="CBM2_carb-bd_dom_sf"/>
</dbReference>
<sequence length="382" mass="39700">MIRILRAVVAAGVLAVGAITGVALGGSASADTQICEQYGTTVIQNRYVVQNNRWGTSAQQCVNVTGTGTGFSITRQDGSNPTNGAPTAYPSVFYGCHYTNCSPGTTLPMQVSQISSATSSIDYTYVSGATYNASYDIWLDPTPKRDGVNQMEIMIWLNRQGPIQPIGSRVGTTTLVGRTWEVWQGSNGANNVISYVAPSPISSLSFSVLDFVADVRNRGAITNSWYLTSIQAGFEPWQGGVGLAVNSFSAGVNGGGTNPTTPPPTTAPPTTPPPSGATCAVRYAPTNTWNTGYTAEVTVTNTGATPVTGWTLAYPLPAGQQITGSWNATVTQNGSTATARNLSYNATISPGASVTFGHQVSTSSGYAAPSGFTLNGTACTRL</sequence>
<evidence type="ECO:0000256" key="1">
    <source>
        <dbReference type="ARBA" id="ARBA00005519"/>
    </source>
</evidence>
<dbReference type="EMBL" id="LT607413">
    <property type="protein sequence ID" value="SCE77089.1"/>
    <property type="molecule type" value="Genomic_DNA"/>
</dbReference>
<evidence type="ECO:0000313" key="6">
    <source>
        <dbReference type="EMBL" id="SCE77089.1"/>
    </source>
</evidence>